<dbReference type="RefSeq" id="WP_085885999.1">
    <property type="nucleotide sequence ID" value="NZ_FWFN01000001.1"/>
</dbReference>
<evidence type="ECO:0000256" key="2">
    <source>
        <dbReference type="ARBA" id="ARBA00022801"/>
    </source>
</evidence>
<reference evidence="4 5" key="1">
    <citation type="submission" date="2017-03" db="EMBL/GenBank/DDBJ databases">
        <authorList>
            <person name="Afonso C.L."/>
            <person name="Miller P.J."/>
            <person name="Scott M.A."/>
            <person name="Spackman E."/>
            <person name="Goraichik I."/>
            <person name="Dimitrov K.M."/>
            <person name="Suarez D.L."/>
            <person name="Swayne D.E."/>
        </authorList>
    </citation>
    <scope>NUCLEOTIDE SEQUENCE [LARGE SCALE GENOMIC DNA]</scope>
    <source>
        <strain evidence="4 5">CECT 7751</strain>
    </source>
</reference>
<evidence type="ECO:0000256" key="1">
    <source>
        <dbReference type="ARBA" id="ARBA00008324"/>
    </source>
</evidence>
<protein>
    <submittedName>
        <fullName evidence="4">Thioesterase superfamily protein</fullName>
    </submittedName>
</protein>
<dbReference type="SUPFAM" id="SSF54637">
    <property type="entry name" value="Thioesterase/thiol ester dehydrase-isomerase"/>
    <property type="match status" value="1"/>
</dbReference>
<dbReference type="InterPro" id="IPR029069">
    <property type="entry name" value="HotDog_dom_sf"/>
</dbReference>
<keyword evidence="2" id="KW-0378">Hydrolase</keyword>
<evidence type="ECO:0000313" key="5">
    <source>
        <dbReference type="Proteomes" id="UP000193963"/>
    </source>
</evidence>
<proteinExistence type="inferred from homology"/>
<dbReference type="NCBIfam" id="TIGR00369">
    <property type="entry name" value="unchar_dom_1"/>
    <property type="match status" value="1"/>
</dbReference>
<keyword evidence="5" id="KW-1185">Reference proteome</keyword>
<gene>
    <name evidence="4" type="ORF">PSM7751_00053</name>
</gene>
<dbReference type="PANTHER" id="PTHR21660">
    <property type="entry name" value="THIOESTERASE SUPERFAMILY MEMBER-RELATED"/>
    <property type="match status" value="1"/>
</dbReference>
<dbReference type="InterPro" id="IPR003736">
    <property type="entry name" value="PAAI_dom"/>
</dbReference>
<dbReference type="InterPro" id="IPR006683">
    <property type="entry name" value="Thioestr_dom"/>
</dbReference>
<dbReference type="AlphaFoldDB" id="A0A1X6Y4T7"/>
<comment type="similarity">
    <text evidence="1">Belongs to the thioesterase PaaI family.</text>
</comment>
<dbReference type="OrthoDB" id="9813282at2"/>
<dbReference type="EMBL" id="FWFN01000001">
    <property type="protein sequence ID" value="SLN10238.1"/>
    <property type="molecule type" value="Genomic_DNA"/>
</dbReference>
<organism evidence="4 5">
    <name type="scientific">Pseudooceanicola marinus</name>
    <dbReference type="NCBI Taxonomy" id="396013"/>
    <lineage>
        <taxon>Bacteria</taxon>
        <taxon>Pseudomonadati</taxon>
        <taxon>Pseudomonadota</taxon>
        <taxon>Alphaproteobacteria</taxon>
        <taxon>Rhodobacterales</taxon>
        <taxon>Paracoccaceae</taxon>
        <taxon>Pseudooceanicola</taxon>
    </lineage>
</organism>
<dbReference type="InterPro" id="IPR039298">
    <property type="entry name" value="ACOT13"/>
</dbReference>
<dbReference type="Gene3D" id="3.10.129.10">
    <property type="entry name" value="Hotdog Thioesterase"/>
    <property type="match status" value="1"/>
</dbReference>
<feature type="domain" description="Thioesterase" evidence="3">
    <location>
        <begin position="62"/>
        <end position="131"/>
    </location>
</feature>
<name>A0A1X6Y4T7_9RHOB</name>
<sequence>MTEQTVPQRAAMTGLDALRSIIDGRRDGPSIGQVLNFRLTSAEEGKVIFDGTPLPDFANPAGTVHGGWYGTILDSCMTCAVLSRLPAGRGCTTLEFKVNVLRPIPYGMAVRATGRTQHVGRSTGVAVGELTGIEDGKLYATGSTTCAVLPLPPGASF</sequence>
<dbReference type="PANTHER" id="PTHR21660:SF1">
    <property type="entry name" value="ACYL-COENZYME A THIOESTERASE 13"/>
    <property type="match status" value="1"/>
</dbReference>
<evidence type="ECO:0000259" key="3">
    <source>
        <dbReference type="Pfam" id="PF03061"/>
    </source>
</evidence>
<dbReference type="GO" id="GO:0047617">
    <property type="term" value="F:fatty acyl-CoA hydrolase activity"/>
    <property type="evidence" value="ECO:0007669"/>
    <property type="project" value="InterPro"/>
</dbReference>
<accession>A0A1X6Y4T7</accession>
<dbReference type="CDD" id="cd03443">
    <property type="entry name" value="PaaI_thioesterase"/>
    <property type="match status" value="1"/>
</dbReference>
<evidence type="ECO:0000313" key="4">
    <source>
        <dbReference type="EMBL" id="SLN10238.1"/>
    </source>
</evidence>
<dbReference type="Pfam" id="PF03061">
    <property type="entry name" value="4HBT"/>
    <property type="match status" value="1"/>
</dbReference>
<dbReference type="Proteomes" id="UP000193963">
    <property type="component" value="Unassembled WGS sequence"/>
</dbReference>